<keyword evidence="2" id="KW-1185">Reference proteome</keyword>
<reference evidence="1 2" key="1">
    <citation type="submission" date="2020-01" db="EMBL/GenBank/DDBJ databases">
        <authorList>
            <person name="Liu G."/>
            <person name="Liu B."/>
        </authorList>
    </citation>
    <scope>NUCLEOTIDE SEQUENCE [LARGE SCALE GENOMIC DNA]</scope>
    <source>
        <strain evidence="1 2">FJAT-51161</strain>
    </source>
</reference>
<dbReference type="RefSeq" id="WP_158002955.1">
    <property type="nucleotide sequence ID" value="NZ_CP067341.1"/>
</dbReference>
<organism evidence="1 2">
    <name type="scientific">Lysinibacillus agricola</name>
    <dbReference type="NCBI Taxonomy" id="2590012"/>
    <lineage>
        <taxon>Bacteria</taxon>
        <taxon>Bacillati</taxon>
        <taxon>Bacillota</taxon>
        <taxon>Bacilli</taxon>
        <taxon>Bacillales</taxon>
        <taxon>Bacillaceae</taxon>
        <taxon>Lysinibacillus</taxon>
    </lineage>
</organism>
<name>A0ABX7AXI5_9BACI</name>
<proteinExistence type="predicted"/>
<protein>
    <submittedName>
        <fullName evidence="1">Uncharacterized protein</fullName>
    </submittedName>
</protein>
<sequence length="55" mass="6386">MDLSIPLDEEDIDDYLEHASNPSVKLYEEKSDGSVTFHEELSMNATALYIFKRYD</sequence>
<accession>A0ABX7AXI5</accession>
<dbReference type="Proteomes" id="UP000596049">
    <property type="component" value="Chromosome"/>
</dbReference>
<gene>
    <name evidence="1" type="ORF">FJQ98_12135</name>
</gene>
<evidence type="ECO:0000313" key="1">
    <source>
        <dbReference type="EMBL" id="QQP14682.1"/>
    </source>
</evidence>
<dbReference type="EMBL" id="CP067341">
    <property type="protein sequence ID" value="QQP14682.1"/>
    <property type="molecule type" value="Genomic_DNA"/>
</dbReference>
<evidence type="ECO:0000313" key="2">
    <source>
        <dbReference type="Proteomes" id="UP000596049"/>
    </source>
</evidence>